<gene>
    <name evidence="1" type="ORF">GSOID_T00012073001</name>
</gene>
<sequence>MTGKRKRDASEFKDPQCDKLKKRMQKLLLEPEIAVYGIKNIKLGYSDNVFTGLARCECMKEFVIGTDTRIDLDKLRVHCRRHHAGRESPWSSKRSKKSLPEDLSEKIMEQNAYIMACNNLKASFFNDSQLIAGTEQARITAAVKASMFLNFSSQNCNFWKLRKACKNASDDFFKIQEALLLENTSSWRDEVKKYVIKLSKALQEELDEDVELFSSQEDTEIDPDVLLQSARLSIHSQSGCSIEGNLFKKIYSKPLN</sequence>
<reference evidence="1" key="1">
    <citation type="journal article" date="2010" name="Science">
        <title>Plasticity of animal genome architecture unmasked by rapid evolution of a pelagic tunicate.</title>
        <authorList>
            <person name="Denoeud F."/>
            <person name="Henriet S."/>
            <person name="Mungpakdee S."/>
            <person name="Aury J.M."/>
            <person name="Da Silva C."/>
            <person name="Brinkmann H."/>
            <person name="Mikhaleva J."/>
            <person name="Olsen L.C."/>
            <person name="Jubin C."/>
            <person name="Canestro C."/>
            <person name="Bouquet J.M."/>
            <person name="Danks G."/>
            <person name="Poulain J."/>
            <person name="Campsteijn C."/>
            <person name="Adamski M."/>
            <person name="Cross I."/>
            <person name="Yadetie F."/>
            <person name="Muffato M."/>
            <person name="Louis A."/>
            <person name="Butcher S."/>
            <person name="Tsagkogeorga G."/>
            <person name="Konrad A."/>
            <person name="Singh S."/>
            <person name="Jensen M.F."/>
            <person name="Cong E.H."/>
            <person name="Eikeseth-Otteraa H."/>
            <person name="Noel B."/>
            <person name="Anthouard V."/>
            <person name="Porcel B.M."/>
            <person name="Kachouri-Lafond R."/>
            <person name="Nishino A."/>
            <person name="Ugolini M."/>
            <person name="Chourrout P."/>
            <person name="Nishida H."/>
            <person name="Aasland R."/>
            <person name="Huzurbazar S."/>
            <person name="Westhof E."/>
            <person name="Delsuc F."/>
            <person name="Lehrach H."/>
            <person name="Reinhardt R."/>
            <person name="Weissenbach J."/>
            <person name="Roy S.W."/>
            <person name="Artiguenave F."/>
            <person name="Postlethwait J.H."/>
            <person name="Manak J.R."/>
            <person name="Thompson E.M."/>
            <person name="Jaillon O."/>
            <person name="Du Pasquier L."/>
            <person name="Boudinot P."/>
            <person name="Liberles D.A."/>
            <person name="Volff J.N."/>
            <person name="Philippe H."/>
            <person name="Lenhard B."/>
            <person name="Roest Crollius H."/>
            <person name="Wincker P."/>
            <person name="Chourrout D."/>
        </authorList>
    </citation>
    <scope>NUCLEOTIDE SEQUENCE [LARGE SCALE GENOMIC DNA]</scope>
</reference>
<proteinExistence type="predicted"/>
<keyword evidence="2" id="KW-1185">Reference proteome</keyword>
<evidence type="ECO:0000313" key="2">
    <source>
        <dbReference type="Proteomes" id="UP000001307"/>
    </source>
</evidence>
<dbReference type="Proteomes" id="UP000001307">
    <property type="component" value="Unassembled WGS sequence"/>
</dbReference>
<organism evidence="1">
    <name type="scientific">Oikopleura dioica</name>
    <name type="common">Tunicate</name>
    <dbReference type="NCBI Taxonomy" id="34765"/>
    <lineage>
        <taxon>Eukaryota</taxon>
        <taxon>Metazoa</taxon>
        <taxon>Chordata</taxon>
        <taxon>Tunicata</taxon>
        <taxon>Appendicularia</taxon>
        <taxon>Copelata</taxon>
        <taxon>Oikopleuridae</taxon>
        <taxon>Oikopleura</taxon>
    </lineage>
</organism>
<dbReference type="EMBL" id="FN653441">
    <property type="protein sequence ID" value="CBY15180.1"/>
    <property type="molecule type" value="Genomic_DNA"/>
</dbReference>
<dbReference type="InParanoid" id="E4XZW8"/>
<dbReference type="AlphaFoldDB" id="E4XZW8"/>
<evidence type="ECO:0000313" key="1">
    <source>
        <dbReference type="EMBL" id="CBY15180.1"/>
    </source>
</evidence>
<protein>
    <submittedName>
        <fullName evidence="1">Uncharacterized protein</fullName>
    </submittedName>
</protein>
<accession>E4XZW8</accession>
<name>E4XZW8_OIKDI</name>